<comment type="caution">
    <text evidence="1">The sequence shown here is derived from an EMBL/GenBank/DDBJ whole genome shotgun (WGS) entry which is preliminary data.</text>
</comment>
<reference evidence="2" key="1">
    <citation type="journal article" date="2022" name="Microb. Genom.">
        <title>A global pangenome for the wheat fungal pathogen Pyrenophora tritici-repentis and prediction of effector protein structural homology.</title>
        <authorList>
            <person name="Moolhuijzen P.M."/>
            <person name="See P.T."/>
            <person name="Shi G."/>
            <person name="Powell H.R."/>
            <person name="Cockram J."/>
            <person name="Jorgensen L.N."/>
            <person name="Benslimane H."/>
            <person name="Strelkov S.E."/>
            <person name="Turner J."/>
            <person name="Liu Z."/>
            <person name="Moffat C.S."/>
        </authorList>
    </citation>
    <scope>NUCLEOTIDE SEQUENCE [LARGE SCALE GENOMIC DNA]</scope>
</reference>
<gene>
    <name evidence="1" type="ORF">Ptr86124_011544</name>
</gene>
<dbReference type="OrthoDB" id="3795193at2759"/>
<protein>
    <submittedName>
        <fullName evidence="1">Uncharacterized protein</fullName>
    </submittedName>
</protein>
<name>A0A2W1F620_9PLEO</name>
<dbReference type="AlphaFoldDB" id="A0A2W1F620"/>
<sequence length="242" mass="27484">MESFIQQLMLFQQQQQQQPVSRLVAPTHWAPLPEQFHQPSTSPAARRLHFTSRAHAHQLQASNPPNTDWLSPQTDCTFPTHPAAHAHYLRLLTSAFLCTLTCLDKRTDTPFITHWTPTPFKPSPISPSKVELTCRRLLSIAIALHTYGPSSLCIYDAGRMQNVVKTNKMTFAERIGQLCELLRLSKARCVTLMKGEGLHMCVAAPGILVKRTRMNHTQNERRQKALVRGRKRTVGEMEVEDE</sequence>
<accession>A0A2W1F620</accession>
<evidence type="ECO:0000313" key="2">
    <source>
        <dbReference type="Proteomes" id="UP000249757"/>
    </source>
</evidence>
<evidence type="ECO:0000313" key="1">
    <source>
        <dbReference type="EMBL" id="KAI1509464.1"/>
    </source>
</evidence>
<dbReference type="Proteomes" id="UP000249757">
    <property type="component" value="Unassembled WGS sequence"/>
</dbReference>
<dbReference type="EMBL" id="NRDI02000020">
    <property type="protein sequence ID" value="KAI1509464.1"/>
    <property type="molecule type" value="Genomic_DNA"/>
</dbReference>
<dbReference type="OMA" id="STICWHL"/>
<proteinExistence type="predicted"/>
<organism evidence="1 2">
    <name type="scientific">Pyrenophora tritici-repentis</name>
    <dbReference type="NCBI Taxonomy" id="45151"/>
    <lineage>
        <taxon>Eukaryota</taxon>
        <taxon>Fungi</taxon>
        <taxon>Dikarya</taxon>
        <taxon>Ascomycota</taxon>
        <taxon>Pezizomycotina</taxon>
        <taxon>Dothideomycetes</taxon>
        <taxon>Pleosporomycetidae</taxon>
        <taxon>Pleosporales</taxon>
        <taxon>Pleosporineae</taxon>
        <taxon>Pleosporaceae</taxon>
        <taxon>Pyrenophora</taxon>
    </lineage>
</organism>
<keyword evidence="2" id="KW-1185">Reference proteome</keyword>